<protein>
    <recommendedName>
        <fullName evidence="4">Kinesin-like protein</fullName>
    </recommendedName>
</protein>
<feature type="compositionally biased region" description="Low complexity" evidence="5">
    <location>
        <begin position="23"/>
        <end position="32"/>
    </location>
</feature>
<proteinExistence type="inferred from homology"/>
<evidence type="ECO:0000259" key="6">
    <source>
        <dbReference type="PROSITE" id="PS50067"/>
    </source>
</evidence>
<dbReference type="Gene3D" id="3.40.850.10">
    <property type="entry name" value="Kinesin motor domain"/>
    <property type="match status" value="1"/>
</dbReference>
<dbReference type="InterPro" id="IPR027640">
    <property type="entry name" value="Kinesin-like_fam"/>
</dbReference>
<sequence>MNTGEEDPFNFPGMGGHDGSPASTSSNSTSSSFADDITKNLLEVTEPYKDRGGLNPRRKKWKFGFDHVFSPSQTQDDVWDAAEPLVQSAIDGFNVCIFAYGQTGSGKTYTMLGEPQNPGITSRSVRKLFKSKEEIEASSKGATSVHISVELLEIYNEQVRDLLGASSTERANLQVNANEAVGNVMVSASSEEEVAQILSLAQSRRCVKATKSNAASSRGHLLFTIHFQVENNNGKGVNRYGKLHVVDLAGSERINKSGAQGSLLKEAQHINKSLSTLSNVIEKLQTKQSHIPYRESKLTNLLQNSLGGDSKTAAIICCSPLSVHFNESLCSLRFAEKVNRVELKAGHNFSC</sequence>
<keyword evidence="4" id="KW-0493">Microtubule</keyword>
<dbReference type="PRINTS" id="PR00380">
    <property type="entry name" value="KINESINHEAVY"/>
</dbReference>
<keyword evidence="2 3" id="KW-0067">ATP-binding</keyword>
<dbReference type="GO" id="GO:0005874">
    <property type="term" value="C:microtubule"/>
    <property type="evidence" value="ECO:0007669"/>
    <property type="project" value="UniProtKB-KW"/>
</dbReference>
<keyword evidence="1 3" id="KW-0547">Nucleotide-binding</keyword>
<keyword evidence="3 4" id="KW-0505">Motor protein</keyword>
<dbReference type="PANTHER" id="PTHR47972">
    <property type="entry name" value="KINESIN-LIKE PROTEIN KLP-3"/>
    <property type="match status" value="1"/>
</dbReference>
<dbReference type="InterPro" id="IPR027417">
    <property type="entry name" value="P-loop_NTPase"/>
</dbReference>
<dbReference type="EMBL" id="HBNS01039447">
    <property type="protein sequence ID" value="CAE4637288.1"/>
    <property type="molecule type" value="Transcribed_RNA"/>
</dbReference>
<evidence type="ECO:0000256" key="5">
    <source>
        <dbReference type="SAM" id="MobiDB-lite"/>
    </source>
</evidence>
<feature type="domain" description="Kinesin motor" evidence="6">
    <location>
        <begin position="1"/>
        <end position="341"/>
    </location>
</feature>
<gene>
    <name evidence="7" type="ORF">DBRI00130_LOCUS30742</name>
</gene>
<reference evidence="7" key="1">
    <citation type="submission" date="2021-01" db="EMBL/GenBank/DDBJ databases">
        <authorList>
            <person name="Corre E."/>
            <person name="Pelletier E."/>
            <person name="Niang G."/>
            <person name="Scheremetjew M."/>
            <person name="Finn R."/>
            <person name="Kale V."/>
            <person name="Holt S."/>
            <person name="Cochrane G."/>
            <person name="Meng A."/>
            <person name="Brown T."/>
            <person name="Cohen L."/>
        </authorList>
    </citation>
    <scope>NUCLEOTIDE SEQUENCE</scope>
    <source>
        <strain evidence="7">GSO104</strain>
    </source>
</reference>
<dbReference type="GO" id="GO:0003777">
    <property type="term" value="F:microtubule motor activity"/>
    <property type="evidence" value="ECO:0007669"/>
    <property type="project" value="InterPro"/>
</dbReference>
<organism evidence="7">
    <name type="scientific">Ditylum brightwellii</name>
    <dbReference type="NCBI Taxonomy" id="49249"/>
    <lineage>
        <taxon>Eukaryota</taxon>
        <taxon>Sar</taxon>
        <taxon>Stramenopiles</taxon>
        <taxon>Ochrophyta</taxon>
        <taxon>Bacillariophyta</taxon>
        <taxon>Mediophyceae</taxon>
        <taxon>Lithodesmiophycidae</taxon>
        <taxon>Lithodesmiales</taxon>
        <taxon>Lithodesmiaceae</taxon>
        <taxon>Ditylum</taxon>
    </lineage>
</organism>
<dbReference type="InterPro" id="IPR019821">
    <property type="entry name" value="Kinesin_motor_CS"/>
</dbReference>
<dbReference type="GO" id="GO:0005524">
    <property type="term" value="F:ATP binding"/>
    <property type="evidence" value="ECO:0007669"/>
    <property type="project" value="UniProtKB-UniRule"/>
</dbReference>
<dbReference type="SMART" id="SM00129">
    <property type="entry name" value="KISc"/>
    <property type="match status" value="1"/>
</dbReference>
<dbReference type="PROSITE" id="PS50067">
    <property type="entry name" value="KINESIN_MOTOR_2"/>
    <property type="match status" value="1"/>
</dbReference>
<dbReference type="SUPFAM" id="SSF52540">
    <property type="entry name" value="P-loop containing nucleoside triphosphate hydrolases"/>
    <property type="match status" value="1"/>
</dbReference>
<evidence type="ECO:0000256" key="3">
    <source>
        <dbReference type="PROSITE-ProRule" id="PRU00283"/>
    </source>
</evidence>
<dbReference type="GO" id="GO:0008017">
    <property type="term" value="F:microtubule binding"/>
    <property type="evidence" value="ECO:0007669"/>
    <property type="project" value="InterPro"/>
</dbReference>
<feature type="binding site" evidence="3">
    <location>
        <begin position="101"/>
        <end position="108"/>
    </location>
    <ligand>
        <name>ATP</name>
        <dbReference type="ChEBI" id="CHEBI:30616"/>
    </ligand>
</feature>
<dbReference type="InterPro" id="IPR001752">
    <property type="entry name" value="Kinesin_motor_dom"/>
</dbReference>
<dbReference type="PANTHER" id="PTHR47972:SF28">
    <property type="entry name" value="KINESIN-LIKE PROTEIN KLP-3"/>
    <property type="match status" value="1"/>
</dbReference>
<dbReference type="Pfam" id="PF00225">
    <property type="entry name" value="Kinesin"/>
    <property type="match status" value="1"/>
</dbReference>
<evidence type="ECO:0000256" key="4">
    <source>
        <dbReference type="RuleBase" id="RU000394"/>
    </source>
</evidence>
<dbReference type="GO" id="GO:0007018">
    <property type="term" value="P:microtubule-based movement"/>
    <property type="evidence" value="ECO:0007669"/>
    <property type="project" value="InterPro"/>
</dbReference>
<name>A0A7S4S7V5_9STRA</name>
<evidence type="ECO:0000313" key="7">
    <source>
        <dbReference type="EMBL" id="CAE4637288.1"/>
    </source>
</evidence>
<accession>A0A7S4S7V5</accession>
<feature type="region of interest" description="Disordered" evidence="5">
    <location>
        <begin position="1"/>
        <end position="33"/>
    </location>
</feature>
<evidence type="ECO:0000256" key="1">
    <source>
        <dbReference type="ARBA" id="ARBA00022741"/>
    </source>
</evidence>
<dbReference type="InterPro" id="IPR036961">
    <property type="entry name" value="Kinesin_motor_dom_sf"/>
</dbReference>
<dbReference type="AlphaFoldDB" id="A0A7S4S7V5"/>
<dbReference type="PROSITE" id="PS00411">
    <property type="entry name" value="KINESIN_MOTOR_1"/>
    <property type="match status" value="1"/>
</dbReference>
<evidence type="ECO:0000256" key="2">
    <source>
        <dbReference type="ARBA" id="ARBA00022840"/>
    </source>
</evidence>
<comment type="similarity">
    <text evidence="3 4">Belongs to the TRAFAC class myosin-kinesin ATPase superfamily. Kinesin family.</text>
</comment>